<name>A0A4U1CWC8_9SPHI</name>
<dbReference type="RefSeq" id="WP_136839314.1">
    <property type="nucleotide sequence ID" value="NZ_SWBR01000001.1"/>
</dbReference>
<organism evidence="2 3">
    <name type="scientific">Pedobacter polaris</name>
    <dbReference type="NCBI Taxonomy" id="2571273"/>
    <lineage>
        <taxon>Bacteria</taxon>
        <taxon>Pseudomonadati</taxon>
        <taxon>Bacteroidota</taxon>
        <taxon>Sphingobacteriia</taxon>
        <taxon>Sphingobacteriales</taxon>
        <taxon>Sphingobacteriaceae</taxon>
        <taxon>Pedobacter</taxon>
    </lineage>
</organism>
<dbReference type="InterPro" id="IPR007076">
    <property type="entry name" value="TfoX_N"/>
</dbReference>
<evidence type="ECO:0000259" key="1">
    <source>
        <dbReference type="Pfam" id="PF04993"/>
    </source>
</evidence>
<sequence length="111" mass="12872">MASEQKFVDFIADQIGFPEHVTNKKMFGEYGLYFDNKLFGLICDNKLFIKPTQSGRLYIKDVVEASPYTGAKPSFLIEEKIEDREWLQKLVKITVNELPEPKPKKSKLKDK</sequence>
<dbReference type="OrthoDB" id="9803291at2"/>
<gene>
    <name evidence="2" type="ORF">FA048_06175</name>
</gene>
<evidence type="ECO:0000313" key="3">
    <source>
        <dbReference type="Proteomes" id="UP000309488"/>
    </source>
</evidence>
<dbReference type="AlphaFoldDB" id="A0A4U1CWC8"/>
<dbReference type="EMBL" id="SWBR01000001">
    <property type="protein sequence ID" value="TKC13193.1"/>
    <property type="molecule type" value="Genomic_DNA"/>
</dbReference>
<feature type="domain" description="TfoX N-terminal" evidence="1">
    <location>
        <begin position="19"/>
        <end position="95"/>
    </location>
</feature>
<dbReference type="Pfam" id="PF04993">
    <property type="entry name" value="TfoX_N"/>
    <property type="match status" value="1"/>
</dbReference>
<reference evidence="2 3" key="1">
    <citation type="submission" date="2019-04" db="EMBL/GenBank/DDBJ databases">
        <title>Pedobacter sp. RP-3-22 sp. nov., isolated from Arctic soil.</title>
        <authorList>
            <person name="Dahal R.H."/>
            <person name="Kim D.-U."/>
        </authorList>
    </citation>
    <scope>NUCLEOTIDE SEQUENCE [LARGE SCALE GENOMIC DNA]</scope>
    <source>
        <strain evidence="2 3">RP-3-22</strain>
    </source>
</reference>
<accession>A0A4U1CWC8</accession>
<comment type="caution">
    <text evidence="2">The sequence shown here is derived from an EMBL/GenBank/DDBJ whole genome shotgun (WGS) entry which is preliminary data.</text>
</comment>
<evidence type="ECO:0000313" key="2">
    <source>
        <dbReference type="EMBL" id="TKC13193.1"/>
    </source>
</evidence>
<keyword evidence="3" id="KW-1185">Reference proteome</keyword>
<proteinExistence type="predicted"/>
<dbReference type="SUPFAM" id="SSF159894">
    <property type="entry name" value="YgaC/TfoX-N like"/>
    <property type="match status" value="1"/>
</dbReference>
<protein>
    <submittedName>
        <fullName evidence="2">TfoX/Sxy family protein</fullName>
    </submittedName>
</protein>
<dbReference type="Gene3D" id="3.30.1460.30">
    <property type="entry name" value="YgaC/TfoX-N like chaperone"/>
    <property type="match status" value="1"/>
</dbReference>
<dbReference type="Proteomes" id="UP000309488">
    <property type="component" value="Unassembled WGS sequence"/>
</dbReference>